<evidence type="ECO:0000313" key="2">
    <source>
        <dbReference type="Proteomes" id="UP000825388"/>
    </source>
</evidence>
<accession>A0AAW4RMI0</accession>
<dbReference type="EMBL" id="LOKL01000119">
    <property type="protein sequence ID" value="MBZ3925001.1"/>
    <property type="molecule type" value="Genomic_DNA"/>
</dbReference>
<evidence type="ECO:0008006" key="3">
    <source>
        <dbReference type="Google" id="ProtNLM"/>
    </source>
</evidence>
<sequence length="69" mass="8049">MANGIKRPSSMRLSERLETGHLLLADCLVQLTRKFRRIGKQLFQTVNMRLGNSRFVAEVIYHFQSVRTE</sequence>
<dbReference type="AlphaFoldDB" id="A0AAW4RMI0"/>
<organism evidence="1 2">
    <name type="scientific">Xanthomonas citri pv. sesbaniae</name>
    <dbReference type="NCBI Taxonomy" id="473425"/>
    <lineage>
        <taxon>Bacteria</taxon>
        <taxon>Pseudomonadati</taxon>
        <taxon>Pseudomonadota</taxon>
        <taxon>Gammaproteobacteria</taxon>
        <taxon>Lysobacterales</taxon>
        <taxon>Lysobacteraceae</taxon>
        <taxon>Xanthomonas</taxon>
    </lineage>
</organism>
<name>A0AAW4RMI0_XANCI</name>
<gene>
    <name evidence="1" type="ORF">Xseb_13625</name>
</gene>
<reference evidence="1" key="1">
    <citation type="submission" date="2015-12" db="EMBL/GenBank/DDBJ databases">
        <authorList>
            <person name="Bansal K."/>
            <person name="Midha S."/>
            <person name="Patil P.B."/>
        </authorList>
    </citation>
    <scope>NUCLEOTIDE SEQUENCE</scope>
    <source>
        <strain evidence="1">LMG867</strain>
    </source>
</reference>
<evidence type="ECO:0000313" key="1">
    <source>
        <dbReference type="EMBL" id="MBZ3925001.1"/>
    </source>
</evidence>
<proteinExistence type="predicted"/>
<comment type="caution">
    <text evidence="1">The sequence shown here is derived from an EMBL/GenBank/DDBJ whole genome shotgun (WGS) entry which is preliminary data.</text>
</comment>
<dbReference type="Proteomes" id="UP000825388">
    <property type="component" value="Unassembled WGS sequence"/>
</dbReference>
<protein>
    <recommendedName>
        <fullName evidence="3">Transposase</fullName>
    </recommendedName>
</protein>